<name>A0ACB9EI13_ARCLA</name>
<evidence type="ECO:0000313" key="1">
    <source>
        <dbReference type="EMBL" id="KAI3758096.1"/>
    </source>
</evidence>
<keyword evidence="2" id="KW-1185">Reference proteome</keyword>
<sequence>MAESRDWVDEPTSESEKEISSKCLMAKLDDVADAKDTDTTMNFSAECSFSSSQVTGDHKFGLGYDKMDVDCPSSHIPSSSQIHPSSSKQPSYSLECTDSDSGDSDSVYSMDLRDSRKFGIFVSTKQTKPQHEEDQDSNDIVKPMNDIFKTLNLDEDSSSSSKKPSLFQKVNIMFHPLSLFPDP</sequence>
<comment type="caution">
    <text evidence="1">The sequence shown here is derived from an EMBL/GenBank/DDBJ whole genome shotgun (WGS) entry which is preliminary data.</text>
</comment>
<proteinExistence type="predicted"/>
<evidence type="ECO:0000313" key="2">
    <source>
        <dbReference type="Proteomes" id="UP001055879"/>
    </source>
</evidence>
<reference evidence="2" key="1">
    <citation type="journal article" date="2022" name="Mol. Ecol. Resour.">
        <title>The genomes of chicory, endive, great burdock and yacon provide insights into Asteraceae palaeo-polyploidization history and plant inulin production.</title>
        <authorList>
            <person name="Fan W."/>
            <person name="Wang S."/>
            <person name="Wang H."/>
            <person name="Wang A."/>
            <person name="Jiang F."/>
            <person name="Liu H."/>
            <person name="Zhao H."/>
            <person name="Xu D."/>
            <person name="Zhang Y."/>
        </authorList>
    </citation>
    <scope>NUCLEOTIDE SEQUENCE [LARGE SCALE GENOMIC DNA]</scope>
    <source>
        <strain evidence="2">cv. Niubang</strain>
    </source>
</reference>
<accession>A0ACB9EI13</accession>
<reference evidence="1 2" key="2">
    <citation type="journal article" date="2022" name="Mol. Ecol. Resour.">
        <title>The genomes of chicory, endive, great burdock and yacon provide insights into Asteraceae paleo-polyploidization history and plant inulin production.</title>
        <authorList>
            <person name="Fan W."/>
            <person name="Wang S."/>
            <person name="Wang H."/>
            <person name="Wang A."/>
            <person name="Jiang F."/>
            <person name="Liu H."/>
            <person name="Zhao H."/>
            <person name="Xu D."/>
            <person name="Zhang Y."/>
        </authorList>
    </citation>
    <scope>NUCLEOTIDE SEQUENCE [LARGE SCALE GENOMIC DNA]</scope>
    <source>
        <strain evidence="2">cv. Niubang</strain>
    </source>
</reference>
<protein>
    <submittedName>
        <fullName evidence="1">Uncharacterized protein</fullName>
    </submittedName>
</protein>
<dbReference type="EMBL" id="CM042048">
    <property type="protein sequence ID" value="KAI3758096.1"/>
    <property type="molecule type" value="Genomic_DNA"/>
</dbReference>
<gene>
    <name evidence="1" type="ORF">L6452_05644</name>
</gene>
<dbReference type="Proteomes" id="UP001055879">
    <property type="component" value="Linkage Group LG02"/>
</dbReference>
<organism evidence="1 2">
    <name type="scientific">Arctium lappa</name>
    <name type="common">Greater burdock</name>
    <name type="synonym">Lappa major</name>
    <dbReference type="NCBI Taxonomy" id="4217"/>
    <lineage>
        <taxon>Eukaryota</taxon>
        <taxon>Viridiplantae</taxon>
        <taxon>Streptophyta</taxon>
        <taxon>Embryophyta</taxon>
        <taxon>Tracheophyta</taxon>
        <taxon>Spermatophyta</taxon>
        <taxon>Magnoliopsida</taxon>
        <taxon>eudicotyledons</taxon>
        <taxon>Gunneridae</taxon>
        <taxon>Pentapetalae</taxon>
        <taxon>asterids</taxon>
        <taxon>campanulids</taxon>
        <taxon>Asterales</taxon>
        <taxon>Asteraceae</taxon>
        <taxon>Carduoideae</taxon>
        <taxon>Cardueae</taxon>
        <taxon>Arctiinae</taxon>
        <taxon>Arctium</taxon>
    </lineage>
</organism>